<reference evidence="4" key="1">
    <citation type="journal article" date="2019" name="Int. J. Syst. Evol. Microbiol.">
        <title>The Global Catalogue of Microorganisms (GCM) 10K type strain sequencing project: providing services to taxonomists for standard genome sequencing and annotation.</title>
        <authorList>
            <consortium name="The Broad Institute Genomics Platform"/>
            <consortium name="The Broad Institute Genome Sequencing Center for Infectious Disease"/>
            <person name="Wu L."/>
            <person name="Ma J."/>
        </authorList>
    </citation>
    <scope>NUCLEOTIDE SEQUENCE [LARGE SCALE GENOMIC DNA]</scope>
    <source>
        <strain evidence="4">JCM 18055</strain>
    </source>
</reference>
<dbReference type="NCBIfam" id="NF005559">
    <property type="entry name" value="PRK07231.1"/>
    <property type="match status" value="1"/>
</dbReference>
<dbReference type="EMBL" id="BAABIC010000031">
    <property type="protein sequence ID" value="GAA4711022.1"/>
    <property type="molecule type" value="Genomic_DNA"/>
</dbReference>
<dbReference type="PANTHER" id="PTHR42760:SF133">
    <property type="entry name" value="3-OXOACYL-[ACYL-CARRIER-PROTEIN] REDUCTASE"/>
    <property type="match status" value="1"/>
</dbReference>
<evidence type="ECO:0000313" key="3">
    <source>
        <dbReference type="EMBL" id="GAA4711022.1"/>
    </source>
</evidence>
<gene>
    <name evidence="3" type="ORF">GCM10023215_61390</name>
</gene>
<dbReference type="RefSeq" id="WP_345384288.1">
    <property type="nucleotide sequence ID" value="NZ_BAABIC010000031.1"/>
</dbReference>
<name>A0ABP8XPJ0_9PSEU</name>
<dbReference type="Pfam" id="PF13561">
    <property type="entry name" value="adh_short_C2"/>
    <property type="match status" value="1"/>
</dbReference>
<dbReference type="InterPro" id="IPR036291">
    <property type="entry name" value="NAD(P)-bd_dom_sf"/>
</dbReference>
<proteinExistence type="inferred from homology"/>
<keyword evidence="4" id="KW-1185">Reference proteome</keyword>
<accession>A0ABP8XPJ0</accession>
<dbReference type="PANTHER" id="PTHR42760">
    <property type="entry name" value="SHORT-CHAIN DEHYDROGENASES/REDUCTASES FAMILY MEMBER"/>
    <property type="match status" value="1"/>
</dbReference>
<evidence type="ECO:0000256" key="2">
    <source>
        <dbReference type="ARBA" id="ARBA00023002"/>
    </source>
</evidence>
<comment type="similarity">
    <text evidence="1">Belongs to the short-chain dehydrogenases/reductases (SDR) family.</text>
</comment>
<dbReference type="Proteomes" id="UP001500325">
    <property type="component" value="Unassembled WGS sequence"/>
</dbReference>
<dbReference type="SUPFAM" id="SSF51735">
    <property type="entry name" value="NAD(P)-binding Rossmann-fold domains"/>
    <property type="match status" value="1"/>
</dbReference>
<sequence>MPKIPPATAGSVLDLFRLDGRVALVSGASGGLGAGFACALAEAGADVVLAARRIDGLEKTAATVRERGRRALPVATDVTDPEACEAAAQAAVAEFGRLDVLINNAGISTVSPALKEDPLDFRRVIDVNLVAAYQLATACARVMERGGSIVNVASVLGLVKSVLPQAAYAASKAGMIGLTRDLAHQWTERRGIRVNAIAPGFVATDMNAEMPQEWLDRFLATGSLHRLGTQREMDAAMLFLASPASGYVTGATLAVDGGMSGH</sequence>
<dbReference type="InterPro" id="IPR020904">
    <property type="entry name" value="Sc_DH/Rdtase_CS"/>
</dbReference>
<dbReference type="Gene3D" id="3.40.50.720">
    <property type="entry name" value="NAD(P)-binding Rossmann-like Domain"/>
    <property type="match status" value="1"/>
</dbReference>
<organism evidence="3 4">
    <name type="scientific">Pseudonocardia yuanmonensis</name>
    <dbReference type="NCBI Taxonomy" id="1095914"/>
    <lineage>
        <taxon>Bacteria</taxon>
        <taxon>Bacillati</taxon>
        <taxon>Actinomycetota</taxon>
        <taxon>Actinomycetes</taxon>
        <taxon>Pseudonocardiales</taxon>
        <taxon>Pseudonocardiaceae</taxon>
        <taxon>Pseudonocardia</taxon>
    </lineage>
</organism>
<comment type="caution">
    <text evidence="3">The sequence shown here is derived from an EMBL/GenBank/DDBJ whole genome shotgun (WGS) entry which is preliminary data.</text>
</comment>
<dbReference type="InterPro" id="IPR002347">
    <property type="entry name" value="SDR_fam"/>
</dbReference>
<dbReference type="PRINTS" id="PR00081">
    <property type="entry name" value="GDHRDH"/>
</dbReference>
<dbReference type="PRINTS" id="PR00080">
    <property type="entry name" value="SDRFAMILY"/>
</dbReference>
<dbReference type="PROSITE" id="PS00061">
    <property type="entry name" value="ADH_SHORT"/>
    <property type="match status" value="1"/>
</dbReference>
<evidence type="ECO:0000256" key="1">
    <source>
        <dbReference type="ARBA" id="ARBA00006484"/>
    </source>
</evidence>
<evidence type="ECO:0000313" key="4">
    <source>
        <dbReference type="Proteomes" id="UP001500325"/>
    </source>
</evidence>
<keyword evidence="2" id="KW-0560">Oxidoreductase</keyword>
<protein>
    <submittedName>
        <fullName evidence="3">Glucose 1-dehydrogenase</fullName>
    </submittedName>
</protein>